<feature type="chain" id="PRO_5029832230" evidence="4">
    <location>
        <begin position="20"/>
        <end position="334"/>
    </location>
</feature>
<keyword evidence="7" id="KW-1185">Reference proteome</keyword>
<dbReference type="Proteomes" id="UP000469724">
    <property type="component" value="Unassembled WGS sequence"/>
</dbReference>
<dbReference type="GO" id="GO:0006865">
    <property type="term" value="P:amino acid transport"/>
    <property type="evidence" value="ECO:0007669"/>
    <property type="project" value="TreeGrafter"/>
</dbReference>
<organism evidence="6 7">
    <name type="scientific">Desulfolutivibrio sulfodismutans</name>
    <dbReference type="NCBI Taxonomy" id="63561"/>
    <lineage>
        <taxon>Bacteria</taxon>
        <taxon>Pseudomonadati</taxon>
        <taxon>Thermodesulfobacteriota</taxon>
        <taxon>Desulfovibrionia</taxon>
        <taxon>Desulfovibrionales</taxon>
        <taxon>Desulfovibrionaceae</taxon>
        <taxon>Desulfolutivibrio</taxon>
    </lineage>
</organism>
<feature type="domain" description="Solute-binding protein family 3/N-terminal" evidence="5">
    <location>
        <begin position="31"/>
        <end position="261"/>
    </location>
</feature>
<dbReference type="InterPro" id="IPR001638">
    <property type="entry name" value="Solute-binding_3/MltF_N"/>
</dbReference>
<comment type="similarity">
    <text evidence="1">Belongs to the bacterial solute-binding protein 3 family.</text>
</comment>
<accession>A0A7K3NGZ2</accession>
<keyword evidence="3 4" id="KW-0732">Signal</keyword>
<feature type="signal peptide" evidence="4">
    <location>
        <begin position="1"/>
        <end position="19"/>
    </location>
</feature>
<evidence type="ECO:0000256" key="4">
    <source>
        <dbReference type="SAM" id="SignalP"/>
    </source>
</evidence>
<evidence type="ECO:0000313" key="6">
    <source>
        <dbReference type="EMBL" id="NDY55471.1"/>
    </source>
</evidence>
<dbReference type="PROSITE" id="PS51257">
    <property type="entry name" value="PROKAR_LIPOPROTEIN"/>
    <property type="match status" value="1"/>
</dbReference>
<dbReference type="Pfam" id="PF00497">
    <property type="entry name" value="SBP_bac_3"/>
    <property type="match status" value="1"/>
</dbReference>
<evidence type="ECO:0000259" key="5">
    <source>
        <dbReference type="SMART" id="SM00062"/>
    </source>
</evidence>
<dbReference type="InterPro" id="IPR051455">
    <property type="entry name" value="Bact_solute-bind_prot3"/>
</dbReference>
<dbReference type="SMART" id="SM00062">
    <property type="entry name" value="PBPb"/>
    <property type="match status" value="1"/>
</dbReference>
<proteinExistence type="inferred from homology"/>
<evidence type="ECO:0000313" key="7">
    <source>
        <dbReference type="Proteomes" id="UP000469724"/>
    </source>
</evidence>
<reference evidence="6 7" key="1">
    <citation type="submission" date="2020-02" db="EMBL/GenBank/DDBJ databases">
        <title>Comparative genomics of sulfur disproportionating microorganisms.</title>
        <authorList>
            <person name="Ward L.M."/>
            <person name="Bertran E."/>
            <person name="Johnston D.T."/>
        </authorList>
    </citation>
    <scope>NUCLEOTIDE SEQUENCE [LARGE SCALE GENOMIC DNA]</scope>
    <source>
        <strain evidence="6 7">DSM 3696</strain>
    </source>
</reference>
<dbReference type="Gene3D" id="3.40.190.10">
    <property type="entry name" value="Periplasmic binding protein-like II"/>
    <property type="match status" value="2"/>
</dbReference>
<dbReference type="PANTHER" id="PTHR30085">
    <property type="entry name" value="AMINO ACID ABC TRANSPORTER PERMEASE"/>
    <property type="match status" value="1"/>
</dbReference>
<evidence type="ECO:0000256" key="1">
    <source>
        <dbReference type="ARBA" id="ARBA00010333"/>
    </source>
</evidence>
<dbReference type="AlphaFoldDB" id="A0A7K3NGZ2"/>
<dbReference type="SUPFAM" id="SSF53850">
    <property type="entry name" value="Periplasmic binding protein-like II"/>
    <property type="match status" value="1"/>
</dbReference>
<dbReference type="PANTHER" id="PTHR30085:SF7">
    <property type="entry name" value="AMINO-ACID ABC TRANSPORTER-BINDING PROTEIN YHDW-RELATED"/>
    <property type="match status" value="1"/>
</dbReference>
<evidence type="ECO:0000256" key="2">
    <source>
        <dbReference type="ARBA" id="ARBA00022448"/>
    </source>
</evidence>
<comment type="caution">
    <text evidence="6">The sequence shown here is derived from an EMBL/GenBank/DDBJ whole genome shotgun (WGS) entry which is preliminary data.</text>
</comment>
<sequence>MRYIVALFLVFFTSCPVFAGATLDRVNRLGVVRCGVADWLPGFALQDENGVWSGMDVDFCRAMAAAALADPDKVSFLPLTSRARFTALLSKEVDLLARNTTWTIGRSAAFGVFFVGPIFFTSQAFMVRASDAAAGLAALNGARVAVIRGATHEKNLEDVAEKTGLTFEAVPFDSWEQALTALGSGDCRGATGDRITLMVGRLRGPGRPDDYVILPEYYSKEPISPVVRFDDPQWATLAQAVRAMLLAAEEYGLTQAAASRPEAQSLDARLLLGRADALSKQLGVAPGWAARVVSAVGNYGEVFERNLGAGSPFGLPRGFNRQWKDGGLMWAQPF</sequence>
<keyword evidence="2" id="KW-0813">Transport</keyword>
<protein>
    <submittedName>
        <fullName evidence="6">Transporter substrate-binding domain-containing protein</fullName>
    </submittedName>
</protein>
<name>A0A7K3NGZ2_9BACT</name>
<dbReference type="RefSeq" id="WP_163300527.1">
    <property type="nucleotide sequence ID" value="NZ_JAAGRQ010000005.1"/>
</dbReference>
<evidence type="ECO:0000256" key="3">
    <source>
        <dbReference type="ARBA" id="ARBA00022729"/>
    </source>
</evidence>
<dbReference type="EMBL" id="JAAGRQ010000005">
    <property type="protein sequence ID" value="NDY55471.1"/>
    <property type="molecule type" value="Genomic_DNA"/>
</dbReference>
<gene>
    <name evidence="6" type="ORF">G3N56_01765</name>
</gene>